<evidence type="ECO:0000256" key="2">
    <source>
        <dbReference type="ARBA" id="ARBA00008000"/>
    </source>
</evidence>
<dbReference type="InterPro" id="IPR016169">
    <property type="entry name" value="FAD-bd_PCMH_sub2"/>
</dbReference>
<reference evidence="7 8" key="1">
    <citation type="submission" date="2023-04" db="EMBL/GenBank/DDBJ databases">
        <title>Genome of Basidiobolus ranarum AG-B5.</title>
        <authorList>
            <person name="Stajich J.E."/>
            <person name="Carter-House D."/>
            <person name="Gryganskyi A."/>
        </authorList>
    </citation>
    <scope>NUCLEOTIDE SEQUENCE [LARGE SCALE GENOMIC DNA]</scope>
    <source>
        <strain evidence="7 8">AG-B5</strain>
    </source>
</reference>
<dbReference type="Pfam" id="PF02913">
    <property type="entry name" value="FAD-oxidase_C"/>
    <property type="match status" value="1"/>
</dbReference>
<comment type="similarity">
    <text evidence="2">Belongs to the FAD-binding oxidoreductase/transferase type 4 family.</text>
</comment>
<feature type="domain" description="FAD-binding PCMH-type" evidence="6">
    <location>
        <begin position="115"/>
        <end position="294"/>
    </location>
</feature>
<accession>A0ABR2WYH6</accession>
<dbReference type="Gene3D" id="3.30.43.10">
    <property type="entry name" value="Uridine Diphospho-n-acetylenolpyruvylglucosamine Reductase, domain 2"/>
    <property type="match status" value="1"/>
</dbReference>
<keyword evidence="4" id="KW-0274">FAD</keyword>
<protein>
    <submittedName>
        <fullName evidence="7">D-lactate ferricytochrome c oxidoreductase</fullName>
        <ecNumber evidence="7">1.1.99.40</ecNumber>
    </submittedName>
</protein>
<evidence type="ECO:0000259" key="6">
    <source>
        <dbReference type="PROSITE" id="PS51387"/>
    </source>
</evidence>
<keyword evidence="3" id="KW-0285">Flavoprotein</keyword>
<dbReference type="PANTHER" id="PTHR43716:SF1">
    <property type="entry name" value="D-2-HYDROXYGLUTARATE DEHYDROGENASE, MITOCHONDRIAL"/>
    <property type="match status" value="1"/>
</dbReference>
<evidence type="ECO:0000256" key="3">
    <source>
        <dbReference type="ARBA" id="ARBA00022630"/>
    </source>
</evidence>
<dbReference type="InterPro" id="IPR016166">
    <property type="entry name" value="FAD-bd_PCMH"/>
</dbReference>
<dbReference type="Proteomes" id="UP001479436">
    <property type="component" value="Unassembled WGS sequence"/>
</dbReference>
<comment type="cofactor">
    <cofactor evidence="1">
        <name>FAD</name>
        <dbReference type="ChEBI" id="CHEBI:57692"/>
    </cofactor>
</comment>
<organism evidence="7 8">
    <name type="scientific">Basidiobolus ranarum</name>
    <dbReference type="NCBI Taxonomy" id="34480"/>
    <lineage>
        <taxon>Eukaryota</taxon>
        <taxon>Fungi</taxon>
        <taxon>Fungi incertae sedis</taxon>
        <taxon>Zoopagomycota</taxon>
        <taxon>Entomophthoromycotina</taxon>
        <taxon>Basidiobolomycetes</taxon>
        <taxon>Basidiobolales</taxon>
        <taxon>Basidiobolaceae</taxon>
        <taxon>Basidiobolus</taxon>
    </lineage>
</organism>
<dbReference type="GO" id="GO:0016491">
    <property type="term" value="F:oxidoreductase activity"/>
    <property type="evidence" value="ECO:0007669"/>
    <property type="project" value="UniProtKB-KW"/>
</dbReference>
<dbReference type="EMBL" id="JASJQH010000148">
    <property type="protein sequence ID" value="KAK9766521.1"/>
    <property type="molecule type" value="Genomic_DNA"/>
</dbReference>
<dbReference type="InterPro" id="IPR036318">
    <property type="entry name" value="FAD-bd_PCMH-like_sf"/>
</dbReference>
<evidence type="ECO:0000313" key="7">
    <source>
        <dbReference type="EMBL" id="KAK9766521.1"/>
    </source>
</evidence>
<dbReference type="SUPFAM" id="SSF56176">
    <property type="entry name" value="FAD-binding/transporter-associated domain-like"/>
    <property type="match status" value="1"/>
</dbReference>
<evidence type="ECO:0000313" key="8">
    <source>
        <dbReference type="Proteomes" id="UP001479436"/>
    </source>
</evidence>
<dbReference type="InterPro" id="IPR016167">
    <property type="entry name" value="FAD-bd_PCMH_sub1"/>
</dbReference>
<evidence type="ECO:0000256" key="1">
    <source>
        <dbReference type="ARBA" id="ARBA00001974"/>
    </source>
</evidence>
<dbReference type="Gene3D" id="3.30.465.10">
    <property type="match status" value="1"/>
</dbReference>
<dbReference type="Gene3D" id="3.30.70.2190">
    <property type="match status" value="1"/>
</dbReference>
<dbReference type="Pfam" id="PF01565">
    <property type="entry name" value="FAD_binding_4"/>
    <property type="match status" value="1"/>
</dbReference>
<dbReference type="SUPFAM" id="SSF55103">
    <property type="entry name" value="FAD-linked oxidases, C-terminal domain"/>
    <property type="match status" value="1"/>
</dbReference>
<dbReference type="PROSITE" id="PS51387">
    <property type="entry name" value="FAD_PCMH"/>
    <property type="match status" value="1"/>
</dbReference>
<dbReference type="InterPro" id="IPR004113">
    <property type="entry name" value="FAD-bd_oxidored_4_C"/>
</dbReference>
<name>A0ABR2WYH6_9FUNG</name>
<dbReference type="EC" id="1.1.99.40" evidence="7"/>
<dbReference type="InterPro" id="IPR016164">
    <property type="entry name" value="FAD-linked_Oxase-like_C"/>
</dbReference>
<evidence type="ECO:0000256" key="4">
    <source>
        <dbReference type="ARBA" id="ARBA00022827"/>
    </source>
</evidence>
<dbReference type="InterPro" id="IPR016171">
    <property type="entry name" value="Vanillyl_alc_oxidase_C-sub2"/>
</dbReference>
<gene>
    <name evidence="7" type="primary">DLD2_4</name>
    <name evidence="7" type="ORF">K7432_004341</name>
</gene>
<sequence>MLAARSRLALRLGAVVPRVSRFGSAAVRVGKFNLPSLPVTTFVTRHGYATDAQDKVVPYTADKLTYIKRDPNFNQITDEHVTYLKSILSPGSLIVGESDSDNDLLPYNTDWMNKYRGKGRLVVRPRTTEEVSKVLAYCNEQRLAVVPQGGNTGLVGGGVPVFDEIVLSTNLLNKVRKFDPVSGSLVCDAGCILESLENYLGDRGHIMPLDLGAKGSCHIGGNVATNAGGLRLLRYGSLHGSVLGLEVVLPDGTVLENLSTLRKDNTGYDLKQLFIGSEGTLGIITGVSILTPKKPNAVNVALVGLKSFEHVQQAFLGARENLSEILSAFECWDKSASRLVQSHTLQSMKNPLEEEHPFYVLLETSGSNKEHDDEKLNSYLEKLMEDGIIDDGVIAQDATQILNLWSLRESIPEACSKSGAVYKYDISMPLPVFYKMVEDVRARLSEAGVVGEDKMVTDVIGYGHVGDGNLHLNVTAKKYDAEVTKLIEPYVYEWAAKYNGSISAEHGLGLMKAPYIGYSKSKPMVEMMKRIKTVFDPNGIMNPYKFLPQ</sequence>
<dbReference type="InterPro" id="IPR006094">
    <property type="entry name" value="Oxid_FAD_bind_N"/>
</dbReference>
<dbReference type="InterPro" id="IPR051264">
    <property type="entry name" value="FAD-oxidored/transferase_4"/>
</dbReference>
<keyword evidence="8" id="KW-1185">Reference proteome</keyword>
<comment type="caution">
    <text evidence="7">The sequence shown here is derived from an EMBL/GenBank/DDBJ whole genome shotgun (WGS) entry which is preliminary data.</text>
</comment>
<keyword evidence="5 7" id="KW-0560">Oxidoreductase</keyword>
<dbReference type="Gene3D" id="3.30.70.2740">
    <property type="match status" value="1"/>
</dbReference>
<evidence type="ECO:0000256" key="5">
    <source>
        <dbReference type="ARBA" id="ARBA00023002"/>
    </source>
</evidence>
<dbReference type="Gene3D" id="1.10.45.10">
    <property type="entry name" value="Vanillyl-alcohol Oxidase, Chain A, domain 4"/>
    <property type="match status" value="1"/>
</dbReference>
<dbReference type="PANTHER" id="PTHR43716">
    <property type="entry name" value="D-2-HYDROXYGLUTARATE DEHYDROGENASE, MITOCHONDRIAL"/>
    <property type="match status" value="1"/>
</dbReference>
<proteinExistence type="inferred from homology"/>